<dbReference type="OrthoDB" id="545063at2759"/>
<sequence length="720" mass="81170">MMVQQGEGGSAAKSRRNGARLFKNPPQPHMCIQDYIQGSWDPCYVNVLSWGKIAMPHRPSEPVPLWGGMRVLPPRTEKPQCSVFAVMANPEILRLNGKNAQDPQERSALIDLLLDFVEAMNEGVVFTRCYTVLKDRDITGELKEVWMAVQVKRDKEQETQQETWIDVQPPAPQYPQFEMSQDYSYQSVNDQQVYQPGHVVPQQYHGNVGVQISPQDQYNYGDRGGVRQQNQGQQNCPAYPMPQYQFQQLPRQLVPQYINSNMHPSVSPSYPGPNVVGSNVNPNIPGYYQQYIALQQQMVGQRQIENVMHAVRETHSDMQQPPAMHVPHIQFEQPPPFNLQTTSQMNVLRLGRPHMGVTQKSNANKRQSSSPTHSNQTANSTIVRQPKNSVEKSPSKAFRVRAQRGDQAGTEKQNAGQVSPEKIKLVVTAEKNNVKDCDDQSVQVTDLDEELDAKKNKAKDLKVSVAEETLSAQKTAKQQAIATKKDLRQWILNSSDDITVLETDLPLEGTEDGTVNQNLNTKPVKTQILVLKRNSSKVNNSDSGKSSSKDQKVVKNAIRLTKLEGQQIYDLESERIDDSNKEKGDELVNQAPSETAEKKPVDNGNSRNGFSQHKQHKEQQQQQRPKRSQTVNNLIKNVFKINPSTSSNDDNHKDKVNNHTKVINCKSNNKGTDDVYHGYVILRKGETSQHNDEDVVREMARISIQDCKDTTTENSNTVNS</sequence>
<dbReference type="RefSeq" id="XP_046597563.1">
    <property type="nucleotide sequence ID" value="XM_046741607.1"/>
</dbReference>
<gene>
    <name evidence="3 4 5 6 7" type="primary">LOC107217511</name>
</gene>
<evidence type="ECO:0000313" key="6">
    <source>
        <dbReference type="RefSeq" id="XP_046597565.1"/>
    </source>
</evidence>
<evidence type="ECO:0000313" key="7">
    <source>
        <dbReference type="RefSeq" id="XP_046597567.1"/>
    </source>
</evidence>
<evidence type="ECO:0000256" key="1">
    <source>
        <dbReference type="SAM" id="MobiDB-lite"/>
    </source>
</evidence>
<dbReference type="RefSeq" id="XP_015510557.1">
    <property type="nucleotide sequence ID" value="XM_015655071.1"/>
</dbReference>
<evidence type="ECO:0000313" key="5">
    <source>
        <dbReference type="RefSeq" id="XP_046597564.1"/>
    </source>
</evidence>
<reference evidence="3" key="1">
    <citation type="submission" date="2025-04" db="UniProtKB">
        <authorList>
            <consortium name="RefSeq"/>
        </authorList>
    </citation>
    <scope>IDENTIFICATION</scope>
    <source>
        <tissue evidence="4 5">Thorax and Abdomen</tissue>
        <tissue evidence="3">Whole body</tissue>
    </source>
</reference>
<feature type="compositionally biased region" description="Low complexity" evidence="1">
    <location>
        <begin position="536"/>
        <end position="546"/>
    </location>
</feature>
<protein>
    <submittedName>
        <fullName evidence="3 4">Uncharacterized protein LOC107217511</fullName>
    </submittedName>
</protein>
<dbReference type="Proteomes" id="UP000829291">
    <property type="component" value="Chromosome 5"/>
</dbReference>
<name>A0A6J0B8M4_NEOLC</name>
<dbReference type="GeneID" id="107217511"/>
<evidence type="ECO:0000313" key="4">
    <source>
        <dbReference type="RefSeq" id="XP_046597563.1"/>
    </source>
</evidence>
<dbReference type="InParanoid" id="A0A6J0B8M4"/>
<feature type="compositionally biased region" description="Basic and acidic residues" evidence="1">
    <location>
        <begin position="572"/>
        <end position="586"/>
    </location>
</feature>
<feature type="region of interest" description="Disordered" evidence="1">
    <location>
        <begin position="571"/>
        <end position="628"/>
    </location>
</feature>
<dbReference type="AlphaFoldDB" id="A0A6J0B8M4"/>
<keyword evidence="2" id="KW-1185">Reference proteome</keyword>
<feature type="region of interest" description="Disordered" evidence="1">
    <location>
        <begin position="358"/>
        <end position="419"/>
    </location>
</feature>
<evidence type="ECO:0000313" key="2">
    <source>
        <dbReference type="Proteomes" id="UP000829291"/>
    </source>
</evidence>
<dbReference type="RefSeq" id="XP_046597567.1">
    <property type="nucleotide sequence ID" value="XM_046741611.1"/>
</dbReference>
<dbReference type="RefSeq" id="XP_046597565.1">
    <property type="nucleotide sequence ID" value="XM_046741609.1"/>
</dbReference>
<evidence type="ECO:0000313" key="3">
    <source>
        <dbReference type="RefSeq" id="XP_015510557.1"/>
    </source>
</evidence>
<feature type="region of interest" description="Disordered" evidence="1">
    <location>
        <begin position="1"/>
        <end position="25"/>
    </location>
</feature>
<dbReference type="KEGG" id="nlo:107217511"/>
<proteinExistence type="predicted"/>
<organism evidence="2 3">
    <name type="scientific">Neodiprion lecontei</name>
    <name type="common">Redheaded pine sawfly</name>
    <dbReference type="NCBI Taxonomy" id="441921"/>
    <lineage>
        <taxon>Eukaryota</taxon>
        <taxon>Metazoa</taxon>
        <taxon>Ecdysozoa</taxon>
        <taxon>Arthropoda</taxon>
        <taxon>Hexapoda</taxon>
        <taxon>Insecta</taxon>
        <taxon>Pterygota</taxon>
        <taxon>Neoptera</taxon>
        <taxon>Endopterygota</taxon>
        <taxon>Hymenoptera</taxon>
        <taxon>Tenthredinoidea</taxon>
        <taxon>Diprionidae</taxon>
        <taxon>Diprioninae</taxon>
        <taxon>Neodiprion</taxon>
    </lineage>
</organism>
<feature type="compositionally biased region" description="Polar residues" evidence="1">
    <location>
        <begin position="358"/>
        <end position="388"/>
    </location>
</feature>
<dbReference type="RefSeq" id="XP_046597564.1">
    <property type="nucleotide sequence ID" value="XM_046741608.1"/>
</dbReference>
<feature type="region of interest" description="Disordered" evidence="1">
    <location>
        <begin position="530"/>
        <end position="553"/>
    </location>
</feature>
<accession>A0A6J0B8M4</accession>